<dbReference type="GO" id="GO:0016579">
    <property type="term" value="P:protein deubiquitination"/>
    <property type="evidence" value="ECO:0007669"/>
    <property type="project" value="InterPro"/>
</dbReference>
<protein>
    <recommendedName>
        <fullName evidence="3">ubiquitinyl hydrolase 1</fullName>
        <ecNumber evidence="3">3.4.19.12</ecNumber>
    </recommendedName>
</protein>
<evidence type="ECO:0000256" key="7">
    <source>
        <dbReference type="ARBA" id="ARBA00022807"/>
    </source>
</evidence>
<evidence type="ECO:0000256" key="4">
    <source>
        <dbReference type="ARBA" id="ARBA00022670"/>
    </source>
</evidence>
<evidence type="ECO:0000256" key="5">
    <source>
        <dbReference type="ARBA" id="ARBA00022786"/>
    </source>
</evidence>
<evidence type="ECO:0000256" key="2">
    <source>
        <dbReference type="ARBA" id="ARBA00009085"/>
    </source>
</evidence>
<dbReference type="InterPro" id="IPR028889">
    <property type="entry name" value="USP"/>
</dbReference>
<dbReference type="InterPro" id="IPR038765">
    <property type="entry name" value="Papain-like_cys_pep_sf"/>
</dbReference>
<dbReference type="Proteomes" id="UP000485058">
    <property type="component" value="Unassembled WGS sequence"/>
</dbReference>
<keyword evidence="7" id="KW-0788">Thiol protease</keyword>
<evidence type="ECO:0000256" key="3">
    <source>
        <dbReference type="ARBA" id="ARBA00012759"/>
    </source>
</evidence>
<dbReference type="GO" id="GO:0005829">
    <property type="term" value="C:cytosol"/>
    <property type="evidence" value="ECO:0007669"/>
    <property type="project" value="TreeGrafter"/>
</dbReference>
<dbReference type="GO" id="GO:0005634">
    <property type="term" value="C:nucleus"/>
    <property type="evidence" value="ECO:0007669"/>
    <property type="project" value="TreeGrafter"/>
</dbReference>
<dbReference type="PANTHER" id="PTHR24006">
    <property type="entry name" value="UBIQUITIN CARBOXYL-TERMINAL HYDROLASE"/>
    <property type="match status" value="1"/>
</dbReference>
<keyword evidence="4" id="KW-0645">Protease</keyword>
<comment type="catalytic activity">
    <reaction evidence="1">
        <text>Thiol-dependent hydrolysis of ester, thioester, amide, peptide and isopeptide bonds formed by the C-terminal Gly of ubiquitin (a 76-residue protein attached to proteins as an intracellular targeting signal).</text>
        <dbReference type="EC" id="3.4.19.12"/>
    </reaction>
</comment>
<evidence type="ECO:0000313" key="9">
    <source>
        <dbReference type="EMBL" id="GFH26127.1"/>
    </source>
</evidence>
<feature type="domain" description="USP" evidence="8">
    <location>
        <begin position="1"/>
        <end position="142"/>
    </location>
</feature>
<organism evidence="9 10">
    <name type="scientific">Haematococcus lacustris</name>
    <name type="common">Green alga</name>
    <name type="synonym">Haematococcus pluvialis</name>
    <dbReference type="NCBI Taxonomy" id="44745"/>
    <lineage>
        <taxon>Eukaryota</taxon>
        <taxon>Viridiplantae</taxon>
        <taxon>Chlorophyta</taxon>
        <taxon>core chlorophytes</taxon>
        <taxon>Chlorophyceae</taxon>
        <taxon>CS clade</taxon>
        <taxon>Chlamydomonadales</taxon>
        <taxon>Haematococcaceae</taxon>
        <taxon>Haematococcus</taxon>
    </lineage>
</organism>
<keyword evidence="10" id="KW-1185">Reference proteome</keyword>
<dbReference type="PROSITE" id="PS50235">
    <property type="entry name" value="USP_3"/>
    <property type="match status" value="1"/>
</dbReference>
<dbReference type="InterPro" id="IPR001394">
    <property type="entry name" value="Peptidase_C19_UCH"/>
</dbReference>
<dbReference type="PANTHER" id="PTHR24006:SF758">
    <property type="entry name" value="UBIQUITIN CARBOXYL-TERMINAL HYDROLASE 36"/>
    <property type="match status" value="1"/>
</dbReference>
<dbReference type="EMBL" id="BLLF01003031">
    <property type="protein sequence ID" value="GFH26127.1"/>
    <property type="molecule type" value="Genomic_DNA"/>
</dbReference>
<dbReference type="AlphaFoldDB" id="A0A699ZTD1"/>
<comment type="caution">
    <text evidence="9">The sequence shown here is derived from an EMBL/GenBank/DDBJ whole genome shotgun (WGS) entry which is preliminary data.</text>
</comment>
<reference evidence="9 10" key="1">
    <citation type="submission" date="2020-02" db="EMBL/GenBank/DDBJ databases">
        <title>Draft genome sequence of Haematococcus lacustris strain NIES-144.</title>
        <authorList>
            <person name="Morimoto D."/>
            <person name="Nakagawa S."/>
            <person name="Yoshida T."/>
            <person name="Sawayama S."/>
        </authorList>
    </citation>
    <scope>NUCLEOTIDE SEQUENCE [LARGE SCALE GENOMIC DNA]</scope>
    <source>
        <strain evidence="9 10">NIES-144</strain>
    </source>
</reference>
<gene>
    <name evidence="9" type="ORF">HaLaN_24225</name>
</gene>
<sequence>MNSVLQCLTHTPPLAQAVLGGAIKEVAADDVLTATACHIKRALSTTQVVAPRRHAQTLRQINKRFRLGRQEDSHEYLRCLLDAMQEACLQPYKPKPSQELAETTVINRIFGGKLRSRIKCHDVSYESSIYEDFMDLSLEVAR</sequence>
<dbReference type="SUPFAM" id="SSF54001">
    <property type="entry name" value="Cysteine proteinases"/>
    <property type="match status" value="1"/>
</dbReference>
<dbReference type="GO" id="GO:0004843">
    <property type="term" value="F:cysteine-type deubiquitinase activity"/>
    <property type="evidence" value="ECO:0007669"/>
    <property type="project" value="UniProtKB-EC"/>
</dbReference>
<evidence type="ECO:0000256" key="6">
    <source>
        <dbReference type="ARBA" id="ARBA00022801"/>
    </source>
</evidence>
<dbReference type="GO" id="GO:0006508">
    <property type="term" value="P:proteolysis"/>
    <property type="evidence" value="ECO:0007669"/>
    <property type="project" value="UniProtKB-KW"/>
</dbReference>
<evidence type="ECO:0000256" key="1">
    <source>
        <dbReference type="ARBA" id="ARBA00000707"/>
    </source>
</evidence>
<evidence type="ECO:0000313" key="10">
    <source>
        <dbReference type="Proteomes" id="UP000485058"/>
    </source>
</evidence>
<evidence type="ECO:0000259" key="8">
    <source>
        <dbReference type="PROSITE" id="PS50235"/>
    </source>
</evidence>
<name>A0A699ZTD1_HAELA</name>
<feature type="non-terminal residue" evidence="9">
    <location>
        <position position="1"/>
    </location>
</feature>
<accession>A0A699ZTD1</accession>
<feature type="non-terminal residue" evidence="9">
    <location>
        <position position="142"/>
    </location>
</feature>
<dbReference type="InterPro" id="IPR050164">
    <property type="entry name" value="Peptidase_C19"/>
</dbReference>
<proteinExistence type="inferred from homology"/>
<dbReference type="Pfam" id="PF00443">
    <property type="entry name" value="UCH"/>
    <property type="match status" value="1"/>
</dbReference>
<keyword evidence="5" id="KW-0833">Ubl conjugation pathway</keyword>
<comment type="similarity">
    <text evidence="2">Belongs to the peptidase C19 family.</text>
</comment>
<dbReference type="EC" id="3.4.19.12" evidence="3"/>
<keyword evidence="6 9" id="KW-0378">Hydrolase</keyword>
<dbReference type="Gene3D" id="3.90.70.10">
    <property type="entry name" value="Cysteine proteinases"/>
    <property type="match status" value="1"/>
</dbReference>